<evidence type="ECO:0000256" key="2">
    <source>
        <dbReference type="ARBA" id="ARBA00022803"/>
    </source>
</evidence>
<dbReference type="PANTHER" id="PTHR22904">
    <property type="entry name" value="TPR REPEAT CONTAINING PROTEIN"/>
    <property type="match status" value="1"/>
</dbReference>
<dbReference type="Pfam" id="PF00515">
    <property type="entry name" value="TPR_1"/>
    <property type="match status" value="2"/>
</dbReference>
<feature type="repeat" description="TPR" evidence="3">
    <location>
        <begin position="168"/>
        <end position="201"/>
    </location>
</feature>
<dbReference type="Gene3D" id="1.25.40.10">
    <property type="entry name" value="Tetratricopeptide repeat domain"/>
    <property type="match status" value="2"/>
</dbReference>
<dbReference type="SUPFAM" id="SSF48452">
    <property type="entry name" value="TPR-like"/>
    <property type="match status" value="1"/>
</dbReference>
<feature type="repeat" description="TPR" evidence="3">
    <location>
        <begin position="243"/>
        <end position="276"/>
    </location>
</feature>
<proteinExistence type="predicted"/>
<feature type="repeat" description="TPR" evidence="3">
    <location>
        <begin position="335"/>
        <end position="368"/>
    </location>
</feature>
<accession>A0ABP1S6Z5</accession>
<dbReference type="InterPro" id="IPR011990">
    <property type="entry name" value="TPR-like_helical_dom_sf"/>
</dbReference>
<dbReference type="PROSITE" id="PS50005">
    <property type="entry name" value="TPR"/>
    <property type="match status" value="3"/>
</dbReference>
<evidence type="ECO:0000256" key="3">
    <source>
        <dbReference type="PROSITE-ProRule" id="PRU00339"/>
    </source>
</evidence>
<name>A0ABP1S6Z5_9HEXA</name>
<dbReference type="SMART" id="SM00028">
    <property type="entry name" value="TPR"/>
    <property type="match status" value="5"/>
</dbReference>
<evidence type="ECO:0000256" key="1">
    <source>
        <dbReference type="ARBA" id="ARBA00022737"/>
    </source>
</evidence>
<dbReference type="EMBL" id="CAXLJM020000161">
    <property type="protein sequence ID" value="CAL8144597.1"/>
    <property type="molecule type" value="Genomic_DNA"/>
</dbReference>
<reference evidence="4 5" key="1">
    <citation type="submission" date="2024-08" db="EMBL/GenBank/DDBJ databases">
        <authorList>
            <person name="Cucini C."/>
            <person name="Frati F."/>
        </authorList>
    </citation>
    <scope>NUCLEOTIDE SEQUENCE [LARGE SCALE GENOMIC DNA]</scope>
</reference>
<evidence type="ECO:0000313" key="5">
    <source>
        <dbReference type="Proteomes" id="UP001642540"/>
    </source>
</evidence>
<sequence length="429" mass="48868">MHSHRRRNAKRQQQQTRWKESDVDVLLTAMFGKPFLDFQRDIEETKRKDPAKRKLYSAPNYIHPFDDPQIFQKLKNDRRTRAWLDDPKYVALINGLRGSLEGFVEKFSSDKYRPQILTTLRVLTFGRDGYMVVEKNTLPPGTGYLPADLGMWWVEVLQGAEKKETDEAEVLREKGTAAYQAGDYDKALKYYKKSIEVCPHDIKSQLNVGAAYFACKKYHECIKSSLEAAEVGVENSAFSHYIAKAFLRIGKAYQKLGDYEKAKSFCEKSLAEESSAEVVSFLDELNKLMQGQKRKTTKSKAMEAKDSGNEFFQKGNYAAAVKSYTKAISLSWGDSQAFVRRASCYIRMNDLESALEDCNKALELSPNNAPGMLVKATVLEKQALAAFEMAKVLDPSSDIAQRGKYLCFHYEKCLSAIYEAFESFRVDIE</sequence>
<keyword evidence="2 3" id="KW-0802">TPR repeat</keyword>
<dbReference type="InterPro" id="IPR019734">
    <property type="entry name" value="TPR_rpt"/>
</dbReference>
<organism evidence="4 5">
    <name type="scientific">Orchesella dallaii</name>
    <dbReference type="NCBI Taxonomy" id="48710"/>
    <lineage>
        <taxon>Eukaryota</taxon>
        <taxon>Metazoa</taxon>
        <taxon>Ecdysozoa</taxon>
        <taxon>Arthropoda</taxon>
        <taxon>Hexapoda</taxon>
        <taxon>Collembola</taxon>
        <taxon>Entomobryomorpha</taxon>
        <taxon>Entomobryoidea</taxon>
        <taxon>Orchesellidae</taxon>
        <taxon>Orchesellinae</taxon>
        <taxon>Orchesella</taxon>
    </lineage>
</organism>
<evidence type="ECO:0000313" key="4">
    <source>
        <dbReference type="EMBL" id="CAL8144597.1"/>
    </source>
</evidence>
<dbReference type="PROSITE" id="PS50293">
    <property type="entry name" value="TPR_REGION"/>
    <property type="match status" value="2"/>
</dbReference>
<dbReference type="Pfam" id="PF13181">
    <property type="entry name" value="TPR_8"/>
    <property type="match status" value="2"/>
</dbReference>
<protein>
    <submittedName>
        <fullName evidence="4">Uncharacterized protein</fullName>
    </submittedName>
</protein>
<keyword evidence="5" id="KW-1185">Reference proteome</keyword>
<keyword evidence="1" id="KW-0677">Repeat</keyword>
<dbReference type="PANTHER" id="PTHR22904:SF523">
    <property type="entry name" value="STRESS-INDUCED-PHOSPHOPROTEIN 1"/>
    <property type="match status" value="1"/>
</dbReference>
<dbReference type="Proteomes" id="UP001642540">
    <property type="component" value="Unassembled WGS sequence"/>
</dbReference>
<comment type="caution">
    <text evidence="4">The sequence shown here is derived from an EMBL/GenBank/DDBJ whole genome shotgun (WGS) entry which is preliminary data.</text>
</comment>
<gene>
    <name evidence="4" type="ORF">ODALV1_LOCUS30239</name>
</gene>
<dbReference type="Gene3D" id="1.10.260.100">
    <property type="match status" value="1"/>
</dbReference>